<organism evidence="7 8">
    <name type="scientific">Halomonas daqiaonensis</name>
    <dbReference type="NCBI Taxonomy" id="650850"/>
    <lineage>
        <taxon>Bacteria</taxon>
        <taxon>Pseudomonadati</taxon>
        <taxon>Pseudomonadota</taxon>
        <taxon>Gammaproteobacteria</taxon>
        <taxon>Oceanospirillales</taxon>
        <taxon>Halomonadaceae</taxon>
        <taxon>Halomonas</taxon>
    </lineage>
</organism>
<evidence type="ECO:0000256" key="1">
    <source>
        <dbReference type="ARBA" id="ARBA00004651"/>
    </source>
</evidence>
<dbReference type="Gene3D" id="1.10.3720.10">
    <property type="entry name" value="MetI-like"/>
    <property type="match status" value="1"/>
</dbReference>
<keyword evidence="4 5" id="KW-0472">Membrane</keyword>
<evidence type="ECO:0000256" key="3">
    <source>
        <dbReference type="ARBA" id="ARBA00022989"/>
    </source>
</evidence>
<feature type="transmembrane region" description="Helical" evidence="5">
    <location>
        <begin position="142"/>
        <end position="161"/>
    </location>
</feature>
<dbReference type="PANTHER" id="PTHR42727:SF1">
    <property type="entry name" value="PHOSPHATE TRANSPORT SYSTEM PERMEASE"/>
    <property type="match status" value="1"/>
</dbReference>
<comment type="subcellular location">
    <subcellularLocation>
        <location evidence="1 5">Cell membrane</location>
        <topology evidence="1 5">Multi-pass membrane protein</topology>
    </subcellularLocation>
</comment>
<dbReference type="OrthoDB" id="9785113at2"/>
<evidence type="ECO:0000256" key="4">
    <source>
        <dbReference type="ARBA" id="ARBA00023136"/>
    </source>
</evidence>
<dbReference type="CDD" id="cd06261">
    <property type="entry name" value="TM_PBP2"/>
    <property type="match status" value="1"/>
</dbReference>
<keyword evidence="3 5" id="KW-1133">Transmembrane helix</keyword>
<evidence type="ECO:0000256" key="2">
    <source>
        <dbReference type="ARBA" id="ARBA00022692"/>
    </source>
</evidence>
<dbReference type="AlphaFoldDB" id="A0A1H7NV47"/>
<feature type="transmembrane region" description="Helical" evidence="5">
    <location>
        <begin position="254"/>
        <end position="273"/>
    </location>
</feature>
<protein>
    <submittedName>
        <fullName evidence="7">Phosphate transport system permease protein</fullName>
    </submittedName>
</protein>
<dbReference type="STRING" id="650850.SAMN04488129_108110"/>
<gene>
    <name evidence="7" type="ORF">SAMN04488129_108110</name>
</gene>
<evidence type="ECO:0000259" key="6">
    <source>
        <dbReference type="PROSITE" id="PS50928"/>
    </source>
</evidence>
<dbReference type="PROSITE" id="PS50928">
    <property type="entry name" value="ABC_TM1"/>
    <property type="match status" value="1"/>
</dbReference>
<keyword evidence="5" id="KW-0813">Transport</keyword>
<feature type="transmembrane region" description="Helical" evidence="5">
    <location>
        <begin position="21"/>
        <end position="46"/>
    </location>
</feature>
<feature type="domain" description="ABC transmembrane type-1" evidence="6">
    <location>
        <begin position="101"/>
        <end position="389"/>
    </location>
</feature>
<dbReference type="GO" id="GO:0005886">
    <property type="term" value="C:plasma membrane"/>
    <property type="evidence" value="ECO:0007669"/>
    <property type="project" value="UniProtKB-SubCell"/>
</dbReference>
<evidence type="ECO:0000313" key="8">
    <source>
        <dbReference type="Proteomes" id="UP000198807"/>
    </source>
</evidence>
<feature type="transmembrane region" description="Helical" evidence="5">
    <location>
        <begin position="302"/>
        <end position="323"/>
    </location>
</feature>
<dbReference type="PANTHER" id="PTHR42727">
    <property type="entry name" value="PHOSPHATE TRANSPORT SYSTEM PERMEASE PROTEIN"/>
    <property type="match status" value="1"/>
</dbReference>
<name>A0A1H7NV47_9GAMM</name>
<dbReference type="InterPro" id="IPR035906">
    <property type="entry name" value="MetI-like_sf"/>
</dbReference>
<feature type="transmembrane region" description="Helical" evidence="5">
    <location>
        <begin position="370"/>
        <end position="392"/>
    </location>
</feature>
<dbReference type="InterPro" id="IPR000515">
    <property type="entry name" value="MetI-like"/>
</dbReference>
<dbReference type="Pfam" id="PF00528">
    <property type="entry name" value="BPD_transp_1"/>
    <property type="match status" value="1"/>
</dbReference>
<keyword evidence="8" id="KW-1185">Reference proteome</keyword>
<evidence type="ECO:0000313" key="7">
    <source>
        <dbReference type="EMBL" id="SEL27371.1"/>
    </source>
</evidence>
<evidence type="ECO:0000256" key="5">
    <source>
        <dbReference type="RuleBase" id="RU363032"/>
    </source>
</evidence>
<reference evidence="8" key="1">
    <citation type="submission" date="2016-10" db="EMBL/GenBank/DDBJ databases">
        <authorList>
            <person name="Varghese N."/>
            <person name="Submissions S."/>
        </authorList>
    </citation>
    <scope>NUCLEOTIDE SEQUENCE [LARGE SCALE GENOMIC DNA]</scope>
    <source>
        <strain evidence="8">CGMCC 1.9150</strain>
    </source>
</reference>
<comment type="similarity">
    <text evidence="5">Belongs to the binding-protein-dependent transport system permease family.</text>
</comment>
<dbReference type="EMBL" id="FOBC01000008">
    <property type="protein sequence ID" value="SEL27371.1"/>
    <property type="molecule type" value="Genomic_DNA"/>
</dbReference>
<proteinExistence type="inferred from homology"/>
<feature type="transmembrane region" description="Helical" evidence="5">
    <location>
        <begin position="205"/>
        <end position="228"/>
    </location>
</feature>
<dbReference type="RefSeq" id="WP_089712518.1">
    <property type="nucleotide sequence ID" value="NZ_FOBC01000008.1"/>
</dbReference>
<dbReference type="SUPFAM" id="SSF161098">
    <property type="entry name" value="MetI-like"/>
    <property type="match status" value="2"/>
</dbReference>
<feature type="transmembrane region" description="Helical" evidence="5">
    <location>
        <begin position="173"/>
        <end position="193"/>
    </location>
</feature>
<feature type="transmembrane region" description="Helical" evidence="5">
    <location>
        <begin position="107"/>
        <end position="130"/>
    </location>
</feature>
<dbReference type="Proteomes" id="UP000198807">
    <property type="component" value="Unassembled WGS sequence"/>
</dbReference>
<sequence>MPDSSPPLSVRRRLRQGRDRLATVLVTAGGIGVIVALLAIGVFLAVEVVPLFWSSGATQTISQEALWLPLEVADDAVGYRWDPTASLAADEVARVSLVPLAWGTLEAAAWALLIAVPLALGAAAHSALFMSPRLRSHLKPTLELMEALPGVVIGFVAGLVLAPWVERHLADVLAMLVLLVPGLLLAGGLWSCLSPRLQQAMPLGWAGLWLLPWLLLVLATAQAISPWLEAWAFGGDLRHWLEVRLGLDIAVRNAMIVGMAMGFAVMPSVYALAEDALSGVPRSLAEGAQALGATRWQTLWRVVLPAASPGIFSAVMIGAGRAVGETMIVLMASGNAALMTWNPLDGLRSLAATIAIELPEAGPGGMHYRLLLLAALLLFVFTFLVNTLAELVRTRLRRRYRRLGGGA</sequence>
<accession>A0A1H7NV47</accession>
<dbReference type="GO" id="GO:0055085">
    <property type="term" value="P:transmembrane transport"/>
    <property type="evidence" value="ECO:0007669"/>
    <property type="project" value="InterPro"/>
</dbReference>
<keyword evidence="2 5" id="KW-0812">Transmembrane</keyword>